<keyword evidence="10 32" id="KW-1165">Clathrin-mediated endocytosis of virus by host</keyword>
<reference evidence="37" key="1">
    <citation type="submission" date="2016-08" db="EMBL/GenBank/DDBJ databases">
        <title>Escape from humoral immunity is associated with treatment failure in HIV-1-infected patients receiving long-term antiretroviral therapy: implication for predicting treatment outcome and designing individual therapeutic regimen.</title>
        <authorList>
            <person name="Ouyang Y."/>
            <person name="Yin Q."/>
            <person name="Li Z."/>
            <person name="Ma L."/>
        </authorList>
    </citation>
    <scope>NUCLEOTIDE SEQUENCE</scope>
    <source>
        <strain evidence="37">2362-2-16</strain>
    </source>
</reference>
<keyword evidence="22 32" id="KW-1133">Transmembrane helix</keyword>
<evidence type="ECO:0000256" key="31">
    <source>
        <dbReference type="ARBA" id="ARBA00023296"/>
    </source>
</evidence>
<keyword evidence="15 32" id="KW-0053">Apoptosis</keyword>
<dbReference type="GO" id="GO:0052031">
    <property type="term" value="P:symbiont-mediated perturbation of host defense response"/>
    <property type="evidence" value="ECO:0007669"/>
    <property type="project" value="UniProtKB-UniRule"/>
</dbReference>
<evidence type="ECO:0000313" key="37">
    <source>
        <dbReference type="EMBL" id="AOK88131.1"/>
    </source>
</evidence>
<keyword evidence="25 32" id="KW-0472">Membrane</keyword>
<dbReference type="SUPFAM" id="SSF58069">
    <property type="entry name" value="Virus ectodomain"/>
    <property type="match status" value="1"/>
</dbReference>
<feature type="disulfide bond" evidence="32">
    <location>
        <begin position="368"/>
        <end position="435"/>
    </location>
</feature>
<comment type="miscellaneous">
    <text evidence="32">HIV-1 lineages are divided in three main groups, M (for Major), O (for Outlier), and N (for New, or Non-M, Non-O). The vast majority of strains found worldwide belong to the group M. Group O seems to be endemic to and largely confined to Cameroon and neighboring countries in West Central Africa, where these viruses represent a small minority of HIV-1 strains. The group N is represented by a limited number of isolates from Cameroonian persons. The group M is further subdivided in 9 clades or subtypes (A to D, F to H, J and K).</text>
</comment>
<feature type="chain" id="PRO_5023331771" description="Envelope glycoprotein gp160" evidence="32">
    <location>
        <begin position="32"/>
        <end position="848"/>
    </location>
</feature>
<feature type="chain" id="PRO_5023331772" description="Transmembrane protein gp41" evidence="32">
    <location>
        <begin position="503"/>
        <end position="848"/>
    </location>
</feature>
<evidence type="ECO:0000259" key="35">
    <source>
        <dbReference type="Pfam" id="PF00516"/>
    </source>
</evidence>
<keyword evidence="11 32" id="KW-0945">Host-virus interaction</keyword>
<dbReference type="FunFam" id="2.170.40.20:FF:000004">
    <property type="entry name" value="Envelope glycoprotein gp160"/>
    <property type="match status" value="1"/>
</dbReference>
<dbReference type="GO" id="GO:0019062">
    <property type="term" value="P:virion attachment to host cell"/>
    <property type="evidence" value="ECO:0007669"/>
    <property type="project" value="UniProtKB-UniRule"/>
</dbReference>
<comment type="function">
    <text evidence="32">Transmembrane protein gp41: Acts as a class I viral fusion protein. Under the current model, the protein has at least 3 conformational states: pre-fusion native state, pre-hairpin intermediate state, and post-fusion hairpin state. During fusion of viral and target intracellular membranes, the coiled coil regions (heptad repeats) assume a trimer-of-hairpins structure, positioning the fusion peptide in close proximity to the C-terminal region of the ectodomain. The formation of this structure appears to drive apposition and subsequent fusion of viral and target cell membranes. Complete fusion occurs in host cell endosomes and is dynamin-dependent, however some lipid transfer might occur at the plasma membrane. The virus undergoes clathrin-dependent internalization long before endosomal fusion, thus minimizing the surface exposure of conserved viral epitopes during fusion and reducing the efficacy of inhibitors targeting these epitopes. Membranes fusion leads to delivery of the nucleocapsid into the cytoplasm.</text>
</comment>
<evidence type="ECO:0000256" key="3">
    <source>
        <dbReference type="ARBA" id="ARBA00004505"/>
    </source>
</evidence>
<evidence type="ECO:0000256" key="5">
    <source>
        <dbReference type="ARBA" id="ARBA00004578"/>
    </source>
</evidence>
<dbReference type="Pfam" id="PF00516">
    <property type="entry name" value="GP120"/>
    <property type="match status" value="2"/>
</dbReference>
<keyword evidence="26 32" id="KW-0564">Palmitate</keyword>
<dbReference type="GO" id="GO:0019031">
    <property type="term" value="C:viral envelope"/>
    <property type="evidence" value="ECO:0007669"/>
    <property type="project" value="UniProtKB-KW"/>
</dbReference>
<evidence type="ECO:0000256" key="1">
    <source>
        <dbReference type="ARBA" id="ARBA00004402"/>
    </source>
</evidence>
<evidence type="ECO:0000256" key="34">
    <source>
        <dbReference type="SAM" id="MobiDB-lite"/>
    </source>
</evidence>
<evidence type="ECO:0000256" key="4">
    <source>
        <dbReference type="ARBA" id="ARBA00004563"/>
    </source>
</evidence>
<comment type="subcellular location">
    <molecule>Surface protein gp120</molecule>
    <subcellularLocation>
        <location evidence="32">Virion membrane</location>
        <topology evidence="32">Peripheral membrane protein</topology>
    </subcellularLocation>
    <subcellularLocation>
        <location evidence="32">Host cell membrane</location>
        <topology evidence="32">Peripheral membrane protein</topology>
    </subcellularLocation>
    <subcellularLocation>
        <location evidence="32">Host endosome membrane</location>
        <topology evidence="32">Single-pass type I membrane protein</topology>
    </subcellularLocation>
    <text evidence="32">The surface protein is not anchored to the viral envelope, but associates with the extravirion surface through its binding to TM. It is probably concentrated at the site of budding and incorporated into the virions possibly by contacts between the cytoplasmic tail of Env and the N-terminus of Gag.</text>
</comment>
<dbReference type="Pfam" id="PF00517">
    <property type="entry name" value="GP41"/>
    <property type="match status" value="1"/>
</dbReference>
<keyword evidence="29 32" id="KW-0899">Viral immunoevasion</keyword>
<protein>
    <recommendedName>
        <fullName evidence="32">Envelope glycoprotein gp160</fullName>
    </recommendedName>
    <alternativeName>
        <fullName evidence="32">Env polyprotein</fullName>
    </alternativeName>
    <component>
        <recommendedName>
            <fullName evidence="32">Surface protein gp120</fullName>
            <shortName evidence="32">SU</shortName>
        </recommendedName>
        <alternativeName>
            <fullName evidence="32">Glycoprotein 120</fullName>
            <shortName evidence="32">gp120</shortName>
        </alternativeName>
    </component>
    <component>
        <recommendedName>
            <fullName evidence="32">Transmembrane protein gp41</fullName>
            <shortName evidence="32">TM</shortName>
        </recommendedName>
        <alternativeName>
            <fullName evidence="32">Glycoprotein 41</fullName>
            <shortName evidence="32">gp41</shortName>
        </alternativeName>
    </component>
</protein>
<evidence type="ECO:0000256" key="12">
    <source>
        <dbReference type="ARBA" id="ARBA00022595"/>
    </source>
</evidence>
<keyword evidence="16 32" id="KW-0732">Signal</keyword>
<dbReference type="InterPro" id="IPR036377">
    <property type="entry name" value="Gp120_core_sf"/>
</dbReference>
<comment type="caution">
    <text evidence="32">Lacks conserved residue(s) required for the propagation of feature annotation.</text>
</comment>
<organism evidence="37">
    <name type="scientific">Human immunodeficiency virus type 1</name>
    <name type="common">HIV-1</name>
    <dbReference type="NCBI Taxonomy" id="11676"/>
    <lineage>
        <taxon>Viruses</taxon>
        <taxon>Riboviria</taxon>
        <taxon>Pararnavirae</taxon>
        <taxon>Artverviricota</taxon>
        <taxon>Revtraviricetes</taxon>
        <taxon>Ortervirales</taxon>
        <taxon>Retroviridae</taxon>
        <taxon>Orthoretrovirinae</taxon>
        <taxon>Lentivirus</taxon>
        <taxon>Lentivirus humimdef1</taxon>
    </lineage>
</organism>
<evidence type="ECO:0000259" key="36">
    <source>
        <dbReference type="Pfam" id="PF00517"/>
    </source>
</evidence>
<dbReference type="GO" id="GO:1903908">
    <property type="term" value="P:positive regulation of plasma membrane raft polarization"/>
    <property type="evidence" value="ECO:0007669"/>
    <property type="project" value="UniProtKB-UniRule"/>
</dbReference>
<comment type="PTM">
    <text evidence="32">Specific enzymatic cleavages in vivo yield mature proteins. Envelope glycoproteins are synthesized as a inactive precursor that is heavily N-glycosylated and processed likely by host cell furin in the Golgi to yield the mature SU and TM proteins. The cleavage site between SU and TM requires the minimal sequence [KR]-X-[KR]-R. About 2 of the 9 disulfide bonds of gp41 are reduced by P4HB/PDI, following binding to CD4 receptor.</text>
</comment>
<gene>
    <name evidence="32 37" type="primary">env</name>
</gene>
<evidence type="ECO:0000256" key="2">
    <source>
        <dbReference type="ARBA" id="ARBA00004433"/>
    </source>
</evidence>
<feature type="disulfide bond" evidence="32">
    <location>
        <begin position="375"/>
        <end position="408"/>
    </location>
</feature>
<keyword evidence="17 32" id="KW-1161">Viral attachment to host cell</keyword>
<evidence type="ECO:0000256" key="25">
    <source>
        <dbReference type="ARBA" id="ARBA00023136"/>
    </source>
</evidence>
<evidence type="ECO:0000256" key="29">
    <source>
        <dbReference type="ARBA" id="ARBA00023280"/>
    </source>
</evidence>
<evidence type="ECO:0000256" key="28">
    <source>
        <dbReference type="ARBA" id="ARBA00023180"/>
    </source>
</evidence>
<feature type="disulfide bond" evidence="32">
    <location>
        <begin position="53"/>
        <end position="73"/>
    </location>
</feature>
<evidence type="ECO:0000256" key="16">
    <source>
        <dbReference type="ARBA" id="ARBA00022729"/>
    </source>
</evidence>
<dbReference type="InterPro" id="IPR000777">
    <property type="entry name" value="HIV1_Gp120"/>
</dbReference>
<dbReference type="SUPFAM" id="SSF56502">
    <property type="entry name" value="gp120 core"/>
    <property type="match status" value="2"/>
</dbReference>
<evidence type="ECO:0000256" key="22">
    <source>
        <dbReference type="ARBA" id="ARBA00022989"/>
    </source>
</evidence>
<keyword evidence="14 32" id="KW-0812">Transmembrane</keyword>
<evidence type="ECO:0000256" key="27">
    <source>
        <dbReference type="ARBA" id="ARBA00023157"/>
    </source>
</evidence>
<keyword evidence="18 32" id="KW-0946">Virion</keyword>
<dbReference type="GO" id="GO:0019064">
    <property type="term" value="P:fusion of virus membrane with host plasma membrane"/>
    <property type="evidence" value="ECO:0007669"/>
    <property type="project" value="UniProtKB-UniRule"/>
</dbReference>
<dbReference type="GO" id="GO:0044175">
    <property type="term" value="C:host cell endosome membrane"/>
    <property type="evidence" value="ECO:0007669"/>
    <property type="project" value="UniProtKB-SubCell"/>
</dbReference>
<evidence type="ECO:0000256" key="13">
    <source>
        <dbReference type="ARBA" id="ARBA00022685"/>
    </source>
</evidence>
<feature type="region of interest" description="V4" evidence="32">
    <location>
        <begin position="375"/>
        <end position="408"/>
    </location>
</feature>
<dbReference type="Gene3D" id="2.170.40.20">
    <property type="entry name" value="Human immunodeficiency virus 1, Gp160, envelope glycoprotein"/>
    <property type="match status" value="2"/>
</dbReference>
<comment type="function">
    <text evidence="32">Envelope glycoprotein gp160: Oligomerizes in the host endoplasmic reticulum into predominantly trimers. In a second time, gp160 transits in the host Golgi, where glycosylation is completed. The precursor is then proteolytically cleaved in the trans-Golgi and thereby activated by cellular furin or furin-like proteases to produce gp120 and gp41.</text>
</comment>
<dbReference type="GO" id="GO:1903911">
    <property type="term" value="P:positive regulation of receptor clustering"/>
    <property type="evidence" value="ECO:0007669"/>
    <property type="project" value="UniProtKB-UniRule"/>
</dbReference>
<feature type="site" description="Cleavage; by host furin" evidence="32">
    <location>
        <begin position="502"/>
        <end position="503"/>
    </location>
</feature>
<keyword evidence="21 32" id="KW-1164">Virus endocytosis by host</keyword>
<dbReference type="GO" id="GO:0039654">
    <property type="term" value="P:fusion of virus membrane with host endosome membrane"/>
    <property type="evidence" value="ECO:0007669"/>
    <property type="project" value="UniProtKB-UniRule"/>
</dbReference>
<dbReference type="GO" id="GO:0005198">
    <property type="term" value="F:structural molecule activity"/>
    <property type="evidence" value="ECO:0007669"/>
    <property type="project" value="UniProtKB-UniRule"/>
</dbReference>
<dbReference type="InterPro" id="IPR037527">
    <property type="entry name" value="Gp160"/>
</dbReference>
<evidence type="ECO:0000256" key="11">
    <source>
        <dbReference type="ARBA" id="ARBA00022581"/>
    </source>
</evidence>
<evidence type="ECO:0000256" key="7">
    <source>
        <dbReference type="ARBA" id="ARBA00022506"/>
    </source>
</evidence>
<keyword evidence="13 32" id="KW-0165">Cleavage on pair of basic residues</keyword>
<keyword evidence="20 32" id="KW-0261">Viral envelope protein</keyword>
<dbReference type="InterPro" id="IPR000328">
    <property type="entry name" value="GP41-like"/>
</dbReference>
<feature type="domain" description="Human immunodeficiency virus 1 envelope glycoprotein Gp120" evidence="35">
    <location>
        <begin position="33"/>
        <end position="136"/>
    </location>
</feature>
<evidence type="ECO:0000256" key="9">
    <source>
        <dbReference type="ARBA" id="ARBA00022511"/>
    </source>
</evidence>
<feature type="domain" description="Human immunodeficiency virus 1 envelope glycoprotein Gp120" evidence="35">
    <location>
        <begin position="141"/>
        <end position="502"/>
    </location>
</feature>
<feature type="region of interest" description="Immunosuppression" evidence="32">
    <location>
        <begin position="566"/>
        <end position="584"/>
    </location>
</feature>
<feature type="coiled-coil region" evidence="32">
    <location>
        <begin position="625"/>
        <end position="659"/>
    </location>
</feature>
<dbReference type="GO" id="GO:0075512">
    <property type="term" value="P:clathrin-dependent endocytosis of virus by host cell"/>
    <property type="evidence" value="ECO:0007669"/>
    <property type="project" value="UniProtKB-UniRule"/>
</dbReference>
<keyword evidence="28 32" id="KW-0325">Glycoprotein</keyword>
<dbReference type="CDD" id="cd09909">
    <property type="entry name" value="HIV-1-like_HR1-HR2"/>
    <property type="match status" value="1"/>
</dbReference>
<evidence type="ECO:0000256" key="8">
    <source>
        <dbReference type="ARBA" id="ARBA00022510"/>
    </source>
</evidence>
<feature type="topological domain" description="Cytoplasmic" evidence="32">
    <location>
        <begin position="698"/>
        <end position="848"/>
    </location>
</feature>
<keyword evidence="12 32" id="KW-1162">Viral penetration into host cytoplasm</keyword>
<feature type="domain" description="Retroviral envelope protein GP41-like" evidence="36">
    <location>
        <begin position="522"/>
        <end position="710"/>
    </location>
</feature>
<feature type="region of interest" description="Disordered" evidence="34">
    <location>
        <begin position="710"/>
        <end position="734"/>
    </location>
</feature>
<keyword evidence="19 32" id="KW-1043">Host membrane</keyword>
<keyword evidence="30 32" id="KW-0449">Lipoprotein</keyword>
<comment type="PTM">
    <text evidence="32">Palmitoylation of the transmembrane protein and of Env polyprotein (prior to its proteolytic cleavage) is essential for their association with host cell membrane lipid rafts. Palmitoylation is therefore required for envelope trafficking to classical lipid rafts, but not for viral replication.</text>
</comment>
<comment type="domain">
    <text evidence="32">Some of the most genetically diverse regions of the viral genome are present in Env. They are called variable regions 1 through 5 (V1 through V5). Coreceptor usage of gp120 is determined mainly by the primary structure of the third variable region (V3) in the outer domain of gp120. The sequence of V3 determines which coreceptor, CCR5 and/or CXCR4 (corresponding to R5/macrophage, X4/T cell and R5X4/T cell and macrophage tropism), is used to trigger the fusion potential of the Env complex, and hence which cells the virus can infect. Binding to CCR5 involves a region adjacent in addition to V3.</text>
</comment>
<keyword evidence="9 32" id="KW-1032">Host cell membrane</keyword>
<evidence type="ECO:0000256" key="20">
    <source>
        <dbReference type="ARBA" id="ARBA00022879"/>
    </source>
</evidence>
<keyword evidence="24 32" id="KW-0175">Coiled coil</keyword>
<keyword evidence="23 32" id="KW-1039">Host endosome</keyword>
<dbReference type="Gene3D" id="1.20.5.490">
    <property type="entry name" value="Single helix bin"/>
    <property type="match status" value="1"/>
</dbReference>
<comment type="domain">
    <text evidence="32 33">The 17 amino acids long immunosuppressive region is present in many retroviral envelope proteins. Synthetic peptides derived from this relatively conserved sequence inhibit immune function in vitro and in vivo.</text>
</comment>
<comment type="miscellaneous">
    <text evidence="32">Inhibitors targeting HIV-1 viral envelope proteins are used as antiretroviral drugs. Attachment of virions to the cell surface via non-specific interactions and CD4 binding can be blocked by inhibitors that include cyanovirin-N, cyclotriazadisulfonamide analogs, PRO 2000, TNX 355 and PRO 542. In addition, BMS 806 can block CD4-induced conformational changes. Env interactions with the coreceptor molecules can be targeted by CCR5 antagonists including SCH-D, maraviroc (UK 427857) and aplaviroc (GW 873140), and the CXCR4 antagonist AMD 070. Fusion of viral and cellular membranes can be inhibited by peptides such as enfuvirtide and tifuvirtide (T 1249). Resistance to inhibitors associated with mutations in Env are observed. Most of the time, single mutations confer only a modest reduction in drug susceptibility. Combination of several mutations is usually required to develop a high-level drug resistance.</text>
</comment>
<dbReference type="FunFam" id="1.20.5.490:FF:000001">
    <property type="entry name" value="Envelope glycoprotein gp160"/>
    <property type="match status" value="1"/>
</dbReference>
<dbReference type="GO" id="GO:0019082">
    <property type="term" value="P:viral protein processing"/>
    <property type="evidence" value="ECO:0007669"/>
    <property type="project" value="UniProtKB-UniRule"/>
</dbReference>
<feature type="region of interest" description="CD4-binding loop" evidence="32">
    <location>
        <begin position="354"/>
        <end position="364"/>
    </location>
</feature>
<dbReference type="Gene3D" id="1.10.287.210">
    <property type="match status" value="1"/>
</dbReference>
<proteinExistence type="inferred from homology"/>
<evidence type="ECO:0000256" key="26">
    <source>
        <dbReference type="ARBA" id="ARBA00023139"/>
    </source>
</evidence>
<comment type="subcellular location">
    <subcellularLocation>
        <location evidence="3">Host cell membrane</location>
        <topology evidence="3">Peripheral membrane protein</topology>
    </subcellularLocation>
    <subcellularLocation>
        <location evidence="1">Host cell membrane</location>
        <topology evidence="1">Single-pass type I membrane protein</topology>
    </subcellularLocation>
    <subcellularLocation>
        <location evidence="2">Host endosome membrane</location>
        <topology evidence="2">Peripheral membrane protein</topology>
    </subcellularLocation>
    <subcellularLocation>
        <location evidence="5">Host endosome membrane</location>
        <topology evidence="5">Single-pass type I membrane protein</topology>
    </subcellularLocation>
    <subcellularLocation>
        <location evidence="6">Virion membrane</location>
        <topology evidence="6">Peripheral membrane protein</topology>
    </subcellularLocation>
    <subcellularLocation>
        <location evidence="4">Virion membrane</location>
        <topology evidence="4">Single-pass type I membrane protein</topology>
    </subcellularLocation>
</comment>
<organismHost>
    <name type="scientific">Homo sapiens</name>
    <name type="common">Human</name>
    <dbReference type="NCBI Taxonomy" id="9606"/>
</organismHost>
<feature type="disulfide bond" evidence="32">
    <location>
        <begin position="219"/>
        <end position="230"/>
    </location>
</feature>
<feature type="lipid moiety-binding region" description="S-palmitoyl cysteine; by host" evidence="32">
    <location>
        <position position="756"/>
    </location>
</feature>
<comment type="subunit">
    <text evidence="32">The mature envelope protein (Env) consists of a homotrimer of non-covalently associated gp120-gp41 heterodimers. The resulting complex protrudes from the virus surface as a spike. There seems to be as few as 10 spikes on the average virion. Surface protein gp120 interacts with host CD4, CCR5 and CXCR4. Gp120 also interacts with the C-type lectins CD209/DC-SIGN and CLEC4M/DC-SIGNR (collectively referred to as DC-SIGN(R)). Gp120 and gp41 interact with GalCer. Gp120 interacts with host ITGA4/ITGB7 complex; on CD4+ T-cells, this interaction results in rapid activation of integrin ITGAL/LFA-1, which facilitates efficient cell-to-cell spreading of HIV-1. Gp120 interacts with cell-associated heparan sulfate; this interaction increases virus infectivity on permissive cells and may be involved in infection of CD4- cells.</text>
</comment>
<feature type="disulfide bond" evidence="32">
    <location>
        <begin position="590"/>
        <end position="596"/>
    </location>
</feature>
<evidence type="ECO:0000256" key="30">
    <source>
        <dbReference type="ARBA" id="ARBA00023288"/>
    </source>
</evidence>
<dbReference type="GO" id="GO:0055036">
    <property type="term" value="C:virion membrane"/>
    <property type="evidence" value="ECO:0007669"/>
    <property type="project" value="UniProtKB-SubCell"/>
</dbReference>
<keyword evidence="31 32" id="KW-1160">Virus entry into host cell</keyword>
<evidence type="ECO:0000256" key="21">
    <source>
        <dbReference type="ARBA" id="ARBA00022890"/>
    </source>
</evidence>
<keyword evidence="7 32" id="KW-1168">Fusion of virus membrane with host membrane</keyword>
<evidence type="ECO:0000256" key="19">
    <source>
        <dbReference type="ARBA" id="ARBA00022870"/>
    </source>
</evidence>
<comment type="domain">
    <text evidence="32">The membrane proximal external region (MPER) present in gp41 is a tryptophan-rich region recognized by the antibodies 2F5, Z13, and 4E10. MPER seems to play a role in fusion.</text>
</comment>
<comment type="PTM">
    <text evidence="32">Highly glycosylated by host. The high number of glycan on the protein is reffered to as 'glycan shield' because it contributes to hide protein sequence from adaptive immune system.</text>
</comment>
<comment type="domain">
    <text evidence="32">The CD4-binding region is targeted by the antibody b12.</text>
</comment>
<evidence type="ECO:0000256" key="32">
    <source>
        <dbReference type="HAMAP-Rule" id="MF_04083"/>
    </source>
</evidence>
<evidence type="ECO:0000256" key="18">
    <source>
        <dbReference type="ARBA" id="ARBA00022844"/>
    </source>
</evidence>
<keyword evidence="8 32" id="KW-1170">Fusion of virus membrane with host endosomal membrane</keyword>
<evidence type="ECO:0000256" key="10">
    <source>
        <dbReference type="ARBA" id="ARBA00022570"/>
    </source>
</evidence>
<comment type="function">
    <text evidence="32">Surface protein gp120: Attaches the virus to the host lymphoid cell by binding to the primary receptor CD4. This interaction induces a structural rearrangement creating a high affinity binding site for a chemokine coreceptor like CXCR4 and/or CCR5. Acts as a ligand for CD209/DC-SIGN and CLEC4M/DC-SIGNR, which are respectively found on dendritic cells (DCs), and on endothelial cells of liver sinusoids and lymph node sinuses. These interactions allow capture of viral particles at mucosal surfaces by these cells and subsequent transmission to permissive cells. HIV subverts the migration properties of dendritic cells to gain access to CD4+ T-cells in lymph nodes. Virus transmission to permissive T-cells occurs either in trans (without DCs infection, through viral capture and transmission), or in cis (following DCs productive infection, through the usual CD4-gp120 interaction), thereby inducing a robust infection. In trans infection, bound virions remain infectious over days and it is proposed that they are not degraded, but protected in non-lysosomal acidic organelles within the DCs close to the cell membrane thus contributing to the viral infectious potential during DCs' migration from the periphery to the lymphoid tissues. On arrival at lymphoid tissues, intact virions recycle back to DCs' cell surface allowing virus transmission to CD4+ T-cells.</text>
</comment>
<dbReference type="HAMAP" id="MF_04083">
    <property type="entry name" value="HIV_ENV"/>
    <property type="match status" value="1"/>
</dbReference>
<evidence type="ECO:0000256" key="23">
    <source>
        <dbReference type="ARBA" id="ARBA00023046"/>
    </source>
</evidence>
<comment type="domain">
    <text evidence="32">The YXXL motif is involved in determining the exact site of viral release at the surface of infected mononuclear cells and promotes endocytosis. YXXL and di-leucine endocytosis motifs interact directly or indirectly with the clathrin adapter complexes, opperate independently, and their activities are not additive.</text>
</comment>
<comment type="similarity">
    <text evidence="32">Belongs to the HIV-1 env protein family.</text>
</comment>
<dbReference type="GO" id="GO:0016020">
    <property type="term" value="C:membrane"/>
    <property type="evidence" value="ECO:0007669"/>
    <property type="project" value="UniProtKB-UniRule"/>
</dbReference>
<feature type="transmembrane region" description="Helical" evidence="33">
    <location>
        <begin position="670"/>
        <end position="697"/>
    </location>
</feature>
<dbReference type="GO" id="GO:0020002">
    <property type="term" value="C:host cell plasma membrane"/>
    <property type="evidence" value="ECO:0007669"/>
    <property type="project" value="UniProtKB-SubCell"/>
</dbReference>
<feature type="disulfide bond" evidence="32">
    <location>
        <begin position="209"/>
        <end position="238"/>
    </location>
</feature>
<comment type="subcellular location">
    <molecule>Transmembrane protein gp41</molecule>
    <subcellularLocation>
        <location evidence="32">Virion membrane</location>
        <topology evidence="32">Single-pass type I membrane protein</topology>
    </subcellularLocation>
    <subcellularLocation>
        <location evidence="32">Host cell membrane</location>
        <topology evidence="32">Single-pass type I membrane protein</topology>
    </subcellularLocation>
    <subcellularLocation>
        <location evidence="32">Host endosome membrane</location>
        <topology evidence="32">Single-pass type I membrane protein</topology>
    </subcellularLocation>
    <text evidence="32">It is probably concentrated at the site of budding and incorporated into the virions possibly by contacts between the cytoplasmic tail of Env and the N-terminus of Gag.</text>
</comment>
<name>A0A1C8Z378_HV1</name>
<dbReference type="FunFam" id="1.10.287.210:FF:000001">
    <property type="entry name" value="Envelope glycoprotein gp160"/>
    <property type="match status" value="1"/>
</dbReference>
<accession>A0A1C8Z378</accession>
<dbReference type="FunFam" id="2.170.40.20:FF:000003">
    <property type="entry name" value="Envelope glycoprotein gp160"/>
    <property type="match status" value="1"/>
</dbReference>
<feature type="short sequence motif" description="YXXL motif; contains endocytosis signal" evidence="32">
    <location>
        <begin position="704"/>
        <end position="707"/>
    </location>
</feature>
<feature type="short sequence motif" description="Di-leucine internalization motif" evidence="32">
    <location>
        <begin position="847"/>
        <end position="848"/>
    </location>
</feature>
<evidence type="ECO:0000256" key="24">
    <source>
        <dbReference type="ARBA" id="ARBA00023054"/>
    </source>
</evidence>
<evidence type="ECO:0000256" key="17">
    <source>
        <dbReference type="ARBA" id="ARBA00022804"/>
    </source>
</evidence>
<evidence type="ECO:0000256" key="15">
    <source>
        <dbReference type="ARBA" id="ARBA00022703"/>
    </source>
</evidence>
<dbReference type="EMBL" id="KX693767">
    <property type="protein sequence ID" value="AOK88131.1"/>
    <property type="molecule type" value="Genomic_DNA"/>
</dbReference>
<evidence type="ECO:0000256" key="33">
    <source>
        <dbReference type="RuleBase" id="RU363095"/>
    </source>
</evidence>
<sequence>MRVMGIRKNWQHLWRWGTMLLGMLMICSAAKDLWVTVYYGVPVWKEATTTLFCASDAKAYDPEVHNVWATYACVPTDPNPQEVVLGNVTENFNMWKNDMVDQMHEDIISLWDQSLKPCVKLTPLCVILNCINYTNSNVSTTEGGEIKNCSFNITTSIKTKVRDYALFYNIDLIQLQKNDTSYRLINCNTSVITQACPKVSFEPIPIHYCTPAGFAILKCNNKTFNGTGPCTNVSTVQCTHGIRPVVSTQLLLNGSLAEEEVVIRSSNFTDNAKVIIVQLKESVVINCTRPNNNTRKSIHLGPGKTWFTTGQIIGNIRKAHCNLNRTEWNNTLKQITDKLREQFGRNKTITFNQSSGGDPEIVMHSFNCGGEFFYCNTSKLFSSTWYNNGTWTSTWNNTAENDTITLPCRIKQIVNMWQEVGKAIYAPPIEGQIGCLSNITGLLLTRDGGINENNATEIFRPGGGNMKDNWRSELYKYKVVKIEPLGVAPTKAKRRVVQREKRAVGTIGAMFLGFLGAAGSTMGAASITLTVQARQLLSGIVQQQRNLLRAIEAQQHMLQLTVWGIKQLQARVLAVERYLKDQQLLGIWGCSGKLICPTTVPWNVSWSNKSLSEIWDNMTWMEWEREIGNYTKEIYTLIEESQNQQEKNEQELLELDKWASLWNWFDISNWLWYIKIFIMIVGGLVGLRIVFAVLSIVNRVRQGYSPLSLQTRLPTQRGPGRPEGIGEEDGEQDRGRSERLVNGFLTLIWVDLRNLCLFSYHRLRDLLLIVARIVELLGRRGWEALRYWWNLLQYWSQELKNSAISLFNATAIAVAEGTDRVIEVAQRAFRAILNIPTRIRQGLERALL</sequence>
<keyword evidence="27 32" id="KW-1015">Disulfide bond</keyword>
<evidence type="ECO:0000256" key="6">
    <source>
        <dbReference type="ARBA" id="ARBA00004650"/>
    </source>
</evidence>
<feature type="region of interest" description="MPER; binding to GalCer" evidence="32">
    <location>
        <begin position="654"/>
        <end position="675"/>
    </location>
</feature>
<evidence type="ECO:0000256" key="14">
    <source>
        <dbReference type="ARBA" id="ARBA00022692"/>
    </source>
</evidence>